<evidence type="ECO:0000313" key="1">
    <source>
        <dbReference type="Proteomes" id="UP000887561"/>
    </source>
</evidence>
<keyword evidence="1" id="KW-1185">Reference proteome</keyword>
<sequence length="77" mass="8251">MGSAALGAIPLVGDFLSEGADTIAEIGVKLAEKACRDAKRAGYVWYFDGSDFEKMGSTIKETMDKLIAKAFNILKGF</sequence>
<protein>
    <submittedName>
        <fullName evidence="2">Uncharacterized protein</fullName>
    </submittedName>
</protein>
<organism evidence="1 2">
    <name type="scientific">Meloidogyne javanica</name>
    <name type="common">Root-knot nematode worm</name>
    <dbReference type="NCBI Taxonomy" id="6303"/>
    <lineage>
        <taxon>Eukaryota</taxon>
        <taxon>Metazoa</taxon>
        <taxon>Ecdysozoa</taxon>
        <taxon>Nematoda</taxon>
        <taxon>Chromadorea</taxon>
        <taxon>Rhabditida</taxon>
        <taxon>Tylenchina</taxon>
        <taxon>Tylenchomorpha</taxon>
        <taxon>Tylenchoidea</taxon>
        <taxon>Meloidogynidae</taxon>
        <taxon>Meloidogyninae</taxon>
        <taxon>Meloidogyne</taxon>
        <taxon>Meloidogyne incognita group</taxon>
    </lineage>
</organism>
<evidence type="ECO:0000313" key="2">
    <source>
        <dbReference type="WBParaSite" id="scaffold5982_cov147.g10278"/>
    </source>
</evidence>
<accession>A0A915MX17</accession>
<dbReference type="WBParaSite" id="scaffold5982_cov147.g10278">
    <property type="protein sequence ID" value="scaffold5982_cov147.g10278"/>
    <property type="gene ID" value="scaffold5982_cov147.g10278"/>
</dbReference>
<proteinExistence type="predicted"/>
<dbReference type="Proteomes" id="UP000887561">
    <property type="component" value="Unplaced"/>
</dbReference>
<dbReference type="AlphaFoldDB" id="A0A915MX17"/>
<name>A0A915MX17_MELJA</name>
<reference evidence="2" key="1">
    <citation type="submission" date="2022-11" db="UniProtKB">
        <authorList>
            <consortium name="WormBaseParasite"/>
        </authorList>
    </citation>
    <scope>IDENTIFICATION</scope>
</reference>